<evidence type="ECO:0000313" key="2">
    <source>
        <dbReference type="Proteomes" id="UP000217790"/>
    </source>
</evidence>
<dbReference type="EMBL" id="KZ293742">
    <property type="protein sequence ID" value="PBK80651.1"/>
    <property type="molecule type" value="Genomic_DNA"/>
</dbReference>
<dbReference type="OrthoDB" id="2629491at2759"/>
<reference evidence="2" key="1">
    <citation type="journal article" date="2017" name="Nat. Ecol. Evol.">
        <title>Genome expansion and lineage-specific genetic innovations in the forest pathogenic fungi Armillaria.</title>
        <authorList>
            <person name="Sipos G."/>
            <person name="Prasanna A.N."/>
            <person name="Walter M.C."/>
            <person name="O'Connor E."/>
            <person name="Balint B."/>
            <person name="Krizsan K."/>
            <person name="Kiss B."/>
            <person name="Hess J."/>
            <person name="Varga T."/>
            <person name="Slot J."/>
            <person name="Riley R."/>
            <person name="Boka B."/>
            <person name="Rigling D."/>
            <person name="Barry K."/>
            <person name="Lee J."/>
            <person name="Mihaltcheva S."/>
            <person name="LaButti K."/>
            <person name="Lipzen A."/>
            <person name="Waldron R."/>
            <person name="Moloney N.M."/>
            <person name="Sperisen C."/>
            <person name="Kredics L."/>
            <person name="Vagvoelgyi C."/>
            <person name="Patrignani A."/>
            <person name="Fitzpatrick D."/>
            <person name="Nagy I."/>
            <person name="Doyle S."/>
            <person name="Anderson J.B."/>
            <person name="Grigoriev I.V."/>
            <person name="Gueldener U."/>
            <person name="Muensterkoetter M."/>
            <person name="Nagy L.G."/>
        </authorList>
    </citation>
    <scope>NUCLEOTIDE SEQUENCE [LARGE SCALE GENOMIC DNA]</scope>
    <source>
        <strain evidence="2">Ar21-2</strain>
    </source>
</reference>
<dbReference type="Proteomes" id="UP000217790">
    <property type="component" value="Unassembled WGS sequence"/>
</dbReference>
<dbReference type="InParanoid" id="A0A2H3CC55"/>
<name>A0A2H3CC55_ARMGA</name>
<gene>
    <name evidence="1" type="ORF">ARMGADRAFT_857148</name>
</gene>
<accession>A0A2H3CC55</accession>
<protein>
    <submittedName>
        <fullName evidence="1">Uncharacterized protein</fullName>
    </submittedName>
</protein>
<evidence type="ECO:0000313" key="1">
    <source>
        <dbReference type="EMBL" id="PBK80651.1"/>
    </source>
</evidence>
<dbReference type="AlphaFoldDB" id="A0A2H3CC55"/>
<sequence length="64" mass="7443">SYRLKGIVYYADHRFTARFIDSNNTVWFKDGMTQGRAAMMEGMLDSIAFGTDKYNRTPDTYIYA</sequence>
<proteinExistence type="predicted"/>
<feature type="non-terminal residue" evidence="1">
    <location>
        <position position="64"/>
    </location>
</feature>
<organism evidence="1 2">
    <name type="scientific">Armillaria gallica</name>
    <name type="common">Bulbous honey fungus</name>
    <name type="synonym">Armillaria bulbosa</name>
    <dbReference type="NCBI Taxonomy" id="47427"/>
    <lineage>
        <taxon>Eukaryota</taxon>
        <taxon>Fungi</taxon>
        <taxon>Dikarya</taxon>
        <taxon>Basidiomycota</taxon>
        <taxon>Agaricomycotina</taxon>
        <taxon>Agaricomycetes</taxon>
        <taxon>Agaricomycetidae</taxon>
        <taxon>Agaricales</taxon>
        <taxon>Marasmiineae</taxon>
        <taxon>Physalacriaceae</taxon>
        <taxon>Armillaria</taxon>
    </lineage>
</organism>
<feature type="non-terminal residue" evidence="1">
    <location>
        <position position="1"/>
    </location>
</feature>
<keyword evidence="2" id="KW-1185">Reference proteome</keyword>